<keyword evidence="1" id="KW-0732">Signal</keyword>
<accession>A0A6B8KCW2</accession>
<sequence>MKFGFPALVFVVAIVACTDLASALDASLVSAESPTTSRQDASQISNAPRNVAASASCREVDVALDEGYEISSHETRYQCDERVP</sequence>
<name>A0A6B8KCW2_9HYPH</name>
<evidence type="ECO:0000313" key="2">
    <source>
        <dbReference type="EMBL" id="QGM44253.1"/>
    </source>
</evidence>
<evidence type="ECO:0000313" key="3">
    <source>
        <dbReference type="Proteomes" id="UP000309061"/>
    </source>
</evidence>
<keyword evidence="3" id="KW-1185">Reference proteome</keyword>
<feature type="chain" id="PRO_5025473503" evidence="1">
    <location>
        <begin position="24"/>
        <end position="84"/>
    </location>
</feature>
<reference evidence="2 3" key="1">
    <citation type="submission" date="2019-11" db="EMBL/GenBank/DDBJ databases">
        <title>The genome sequence of Methylocystis heyeri.</title>
        <authorList>
            <person name="Oshkin I.Y."/>
            <person name="Miroshnikov K."/>
            <person name="Dedysh S.N."/>
        </authorList>
    </citation>
    <scope>NUCLEOTIDE SEQUENCE [LARGE SCALE GENOMIC DNA]</scope>
    <source>
        <strain evidence="2 3">H2</strain>
    </source>
</reference>
<dbReference type="PROSITE" id="PS51257">
    <property type="entry name" value="PROKAR_LIPOPROTEIN"/>
    <property type="match status" value="1"/>
</dbReference>
<feature type="signal peptide" evidence="1">
    <location>
        <begin position="1"/>
        <end position="23"/>
    </location>
</feature>
<dbReference type="RefSeq" id="WP_136494562.1">
    <property type="nucleotide sequence ID" value="NZ_CP046052.1"/>
</dbReference>
<protein>
    <submittedName>
        <fullName evidence="2">Uncharacterized protein</fullName>
    </submittedName>
</protein>
<evidence type="ECO:0000256" key="1">
    <source>
        <dbReference type="SAM" id="SignalP"/>
    </source>
</evidence>
<organism evidence="2 3">
    <name type="scientific">Methylocystis heyeri</name>
    <dbReference type="NCBI Taxonomy" id="391905"/>
    <lineage>
        <taxon>Bacteria</taxon>
        <taxon>Pseudomonadati</taxon>
        <taxon>Pseudomonadota</taxon>
        <taxon>Alphaproteobacteria</taxon>
        <taxon>Hyphomicrobiales</taxon>
        <taxon>Methylocystaceae</taxon>
        <taxon>Methylocystis</taxon>
    </lineage>
</organism>
<dbReference type="AlphaFoldDB" id="A0A6B8KCW2"/>
<dbReference type="EMBL" id="CP046052">
    <property type="protein sequence ID" value="QGM44253.1"/>
    <property type="molecule type" value="Genomic_DNA"/>
</dbReference>
<dbReference type="OrthoDB" id="8454761at2"/>
<dbReference type="Proteomes" id="UP000309061">
    <property type="component" value="Chromosome"/>
</dbReference>
<dbReference type="KEGG" id="mhey:H2LOC_000235"/>
<gene>
    <name evidence="2" type="ORF">H2LOC_000235</name>
</gene>
<proteinExistence type="predicted"/>